<feature type="compositionally biased region" description="Polar residues" evidence="5">
    <location>
        <begin position="94"/>
        <end position="105"/>
    </location>
</feature>
<evidence type="ECO:0000256" key="1">
    <source>
        <dbReference type="ARBA" id="ARBA00004141"/>
    </source>
</evidence>
<dbReference type="GO" id="GO:0007166">
    <property type="term" value="P:cell surface receptor signaling pathway"/>
    <property type="evidence" value="ECO:0007669"/>
    <property type="project" value="InterPro"/>
</dbReference>
<comment type="subcellular location">
    <subcellularLocation>
        <location evidence="1">Membrane</location>
        <topology evidence="1">Multi-pass membrane protein</topology>
    </subcellularLocation>
</comment>
<sequence length="1293" mass="145154">MKFKSNDLFSFSVLVVILSIIPPKTSLEYKNVIRPSQLATTDVDFQVNRTGTSPTTDLNHSVQHDTATTDNPWVQDNTSSTQTKILGLQHTGDVGNSSMFTSQSKTQRREKAEHSDLDLLLRIFKDAESNRTSQSDTDLTPKSNNPFIFAGVDIIGCEAAMRCTHVCDPTPKDLNRGRDNEPVKDSVVTSINSLPKSRRRRDTPRHVLGVVKSDNDFRSSLESVTPSESPELFKAGETIPEAISTKASLNQKFYFGASNTRDLTRHRRGTTQSVPSFNCKCDPICVDFGDCCVDTIAFCFDLLHKDEEGIQSFFINRSKNVKPKNFSKVTLDEALESHSDVKEVYYDYLAKYGACVRADTFSGYRVISYCPQGFSDEKTVDDCESKRYPLLPPVSVALRSNVYFPFKNAYCARCHGLQRSKLVAWEPSVLCDSNTEILNKQGVIDFEHLSKLVLNESCQVHFKPAELIGPLRTCQPGFDVTSDLKADVDYGVANNVCTPAQAMLCMTYVVPMPMPLLRYRNDHCLKCTSHTGPNFQRKRRDASTGCSDDSDRLLTPDNARPSGGVLVLLDITGRYSLSADGVGSSSGQDPYFCKDDQKFDPIVLSCEDFTCREGSEPYRGVCVITDGVYLPASSQLFPDQWNTFSVSISHTLPSDGKVLDCENLLGRLHSSKNFMEQERLFDMVKNVSIRSYGHFFEGKERHISGQIRNEGFQCLNQYFQSEDGESFQEIYALLASARRDYEHTLSKAAQLSVLVVESFLKENGTVKLSTIDTSFSSPVCPDLQIKTKTEEFSLRTHKGIEYATINASGISFNFPLMSVGFDRVFEFYRGRIDTNGSKNAISVCLKSDIFAWKNCSVTTYSKTEIKYVMNSSKIRVLKSGREFEKHQVYETEDQILVCEDITSISKPFVPRYKPQTDEIYKKLNWVCSSISIVFLCIMLVMYRVFPELLTLPGRLIACLAATMMLTFAFNLFTLVDLHHNIMCPIAAVTAHFVTLAQYGWMSAIAVNMSLTFGFSTVRCQSEQEARRLFRRYSVVVWGTSALIVATSLILDLTHNEVNNFMSQTFPDTENLSLLKPVFFSNTTEVYFQDEISSNFASVLTTDAEDITERTTTGSTSSTFDSTNRKDNFPRYGYPFCSWFSGPLWTRLAFVLIPYGLTLAVDAVGFAVTVRGIITSARASAKTLDRQVHTRSQVVIFLKLSTTMGVSWAISVFFTVSESQVLVYLYTSLVLLQGFLLFLAFMVNKRVLTLIQKRCVCTSRWLYKVNITKLWNSSSNISNVTGTETSEVRSSSQQ</sequence>
<protein>
    <submittedName>
        <fullName evidence="9">Methuselah-like protein 10</fullName>
    </submittedName>
</protein>
<keyword evidence="10" id="KW-1185">Reference proteome</keyword>
<dbReference type="EMBL" id="BMAT01004027">
    <property type="protein sequence ID" value="GFR66603.1"/>
    <property type="molecule type" value="Genomic_DNA"/>
</dbReference>
<dbReference type="CDD" id="cd15039">
    <property type="entry name" value="7tmB3_Methuselah-like"/>
    <property type="match status" value="1"/>
</dbReference>
<evidence type="ECO:0000256" key="2">
    <source>
        <dbReference type="ARBA" id="ARBA00022692"/>
    </source>
</evidence>
<feature type="transmembrane region" description="Helical" evidence="6">
    <location>
        <begin position="923"/>
        <end position="942"/>
    </location>
</feature>
<name>A0AAV4F1M7_9GAST</name>
<feature type="transmembrane region" description="Helical" evidence="6">
    <location>
        <begin position="1193"/>
        <end position="1215"/>
    </location>
</feature>
<evidence type="ECO:0000256" key="6">
    <source>
        <dbReference type="SAM" id="Phobius"/>
    </source>
</evidence>
<evidence type="ECO:0000256" key="5">
    <source>
        <dbReference type="SAM" id="MobiDB-lite"/>
    </source>
</evidence>
<evidence type="ECO:0000256" key="3">
    <source>
        <dbReference type="ARBA" id="ARBA00022989"/>
    </source>
</evidence>
<evidence type="ECO:0000259" key="8">
    <source>
        <dbReference type="PROSITE" id="PS50261"/>
    </source>
</evidence>
<dbReference type="InterPro" id="IPR000832">
    <property type="entry name" value="GPCR_2_secretin-like"/>
</dbReference>
<feature type="signal peptide" evidence="7">
    <location>
        <begin position="1"/>
        <end position="26"/>
    </location>
</feature>
<dbReference type="InterPro" id="IPR053231">
    <property type="entry name" value="GPCR_LN-TM7"/>
</dbReference>
<feature type="compositionally biased region" description="Basic and acidic residues" evidence="5">
    <location>
        <begin position="171"/>
        <end position="184"/>
    </location>
</feature>
<feature type="chain" id="PRO_5043360405" evidence="7">
    <location>
        <begin position="27"/>
        <end position="1293"/>
    </location>
</feature>
<feature type="transmembrane region" description="Helical" evidence="6">
    <location>
        <begin position="954"/>
        <end position="975"/>
    </location>
</feature>
<dbReference type="GO" id="GO:0016020">
    <property type="term" value="C:membrane"/>
    <property type="evidence" value="ECO:0007669"/>
    <property type="project" value="UniProtKB-SubCell"/>
</dbReference>
<dbReference type="PROSITE" id="PS50261">
    <property type="entry name" value="G_PROTEIN_RECEP_F2_4"/>
    <property type="match status" value="1"/>
</dbReference>
<keyword evidence="4 6" id="KW-0472">Membrane</keyword>
<keyword evidence="3 6" id="KW-1133">Transmembrane helix</keyword>
<evidence type="ECO:0000256" key="7">
    <source>
        <dbReference type="SAM" id="SignalP"/>
    </source>
</evidence>
<evidence type="ECO:0000313" key="9">
    <source>
        <dbReference type="EMBL" id="GFR66603.1"/>
    </source>
</evidence>
<dbReference type="InterPro" id="IPR036024">
    <property type="entry name" value="Somatomedin_B-like_dom_sf"/>
</dbReference>
<gene>
    <name evidence="9" type="ORF">ElyMa_001973800</name>
</gene>
<feature type="transmembrane region" description="Helical" evidence="6">
    <location>
        <begin position="995"/>
        <end position="1017"/>
    </location>
</feature>
<dbReference type="PANTHER" id="PTHR45902:SF1">
    <property type="entry name" value="LATROPHILIN RECEPTOR-LIKE PROTEIN A"/>
    <property type="match status" value="1"/>
</dbReference>
<dbReference type="SUPFAM" id="SSF90188">
    <property type="entry name" value="Somatomedin B domain"/>
    <property type="match status" value="1"/>
</dbReference>
<proteinExistence type="predicted"/>
<dbReference type="InterPro" id="IPR017981">
    <property type="entry name" value="GPCR_2-like_7TM"/>
</dbReference>
<feature type="region of interest" description="Disordered" evidence="5">
    <location>
        <begin position="171"/>
        <end position="205"/>
    </location>
</feature>
<feature type="transmembrane region" description="Helical" evidence="6">
    <location>
        <begin position="1221"/>
        <end position="1243"/>
    </location>
</feature>
<feature type="domain" description="G-protein coupled receptors family 2 profile 2" evidence="8">
    <location>
        <begin position="920"/>
        <end position="1244"/>
    </location>
</feature>
<keyword evidence="7" id="KW-0732">Signal</keyword>
<organism evidence="9 10">
    <name type="scientific">Elysia marginata</name>
    <dbReference type="NCBI Taxonomy" id="1093978"/>
    <lineage>
        <taxon>Eukaryota</taxon>
        <taxon>Metazoa</taxon>
        <taxon>Spiralia</taxon>
        <taxon>Lophotrochozoa</taxon>
        <taxon>Mollusca</taxon>
        <taxon>Gastropoda</taxon>
        <taxon>Heterobranchia</taxon>
        <taxon>Euthyneura</taxon>
        <taxon>Panpulmonata</taxon>
        <taxon>Sacoglossa</taxon>
        <taxon>Placobranchoidea</taxon>
        <taxon>Plakobranchidae</taxon>
        <taxon>Elysia</taxon>
    </lineage>
</organism>
<feature type="region of interest" description="Disordered" evidence="5">
    <location>
        <begin position="90"/>
        <end position="114"/>
    </location>
</feature>
<evidence type="ECO:0000256" key="4">
    <source>
        <dbReference type="ARBA" id="ARBA00023136"/>
    </source>
</evidence>
<feature type="region of interest" description="Disordered" evidence="5">
    <location>
        <begin position="51"/>
        <end position="78"/>
    </location>
</feature>
<evidence type="ECO:0000313" key="10">
    <source>
        <dbReference type="Proteomes" id="UP000762676"/>
    </source>
</evidence>
<dbReference type="GO" id="GO:0004930">
    <property type="term" value="F:G protein-coupled receptor activity"/>
    <property type="evidence" value="ECO:0007669"/>
    <property type="project" value="InterPro"/>
</dbReference>
<feature type="transmembrane region" description="Helical" evidence="6">
    <location>
        <begin position="1147"/>
        <end position="1173"/>
    </location>
</feature>
<dbReference type="Proteomes" id="UP000762676">
    <property type="component" value="Unassembled WGS sequence"/>
</dbReference>
<comment type="caution">
    <text evidence="9">The sequence shown here is derived from an EMBL/GenBank/DDBJ whole genome shotgun (WGS) entry which is preliminary data.</text>
</comment>
<dbReference type="PANTHER" id="PTHR45902">
    <property type="entry name" value="LATROPHILIN RECEPTOR-LIKE PROTEIN A"/>
    <property type="match status" value="1"/>
</dbReference>
<dbReference type="Pfam" id="PF00002">
    <property type="entry name" value="7tm_2"/>
    <property type="match status" value="1"/>
</dbReference>
<reference evidence="9 10" key="1">
    <citation type="journal article" date="2021" name="Elife">
        <title>Chloroplast acquisition without the gene transfer in kleptoplastic sea slugs, Plakobranchus ocellatus.</title>
        <authorList>
            <person name="Maeda T."/>
            <person name="Takahashi S."/>
            <person name="Yoshida T."/>
            <person name="Shimamura S."/>
            <person name="Takaki Y."/>
            <person name="Nagai Y."/>
            <person name="Toyoda A."/>
            <person name="Suzuki Y."/>
            <person name="Arimoto A."/>
            <person name="Ishii H."/>
            <person name="Satoh N."/>
            <person name="Nishiyama T."/>
            <person name="Hasebe M."/>
            <person name="Maruyama T."/>
            <person name="Minagawa J."/>
            <person name="Obokata J."/>
            <person name="Shigenobu S."/>
        </authorList>
    </citation>
    <scope>NUCLEOTIDE SEQUENCE [LARGE SCALE GENOMIC DNA]</scope>
</reference>
<accession>A0AAV4F1M7</accession>
<feature type="transmembrane region" description="Helical" evidence="6">
    <location>
        <begin position="1029"/>
        <end position="1050"/>
    </location>
</feature>
<dbReference type="Gene3D" id="1.20.1070.10">
    <property type="entry name" value="Rhodopsin 7-helix transmembrane proteins"/>
    <property type="match status" value="1"/>
</dbReference>
<keyword evidence="2 6" id="KW-0812">Transmembrane</keyword>